<feature type="region of interest" description="Disordered" evidence="2">
    <location>
        <begin position="199"/>
        <end position="231"/>
    </location>
</feature>
<evidence type="ECO:0000313" key="5">
    <source>
        <dbReference type="Proteomes" id="UP001234178"/>
    </source>
</evidence>
<comment type="caution">
    <text evidence="4">The sequence shown here is derived from an EMBL/GenBank/DDBJ whole genome shotgun (WGS) entry which is preliminary data.</text>
</comment>
<feature type="compositionally biased region" description="Low complexity" evidence="2">
    <location>
        <begin position="1104"/>
        <end position="1127"/>
    </location>
</feature>
<feature type="region of interest" description="Disordered" evidence="2">
    <location>
        <begin position="1259"/>
        <end position="1309"/>
    </location>
</feature>
<feature type="region of interest" description="Disordered" evidence="2">
    <location>
        <begin position="684"/>
        <end position="714"/>
    </location>
</feature>
<organism evidence="4 5">
    <name type="scientific">Daphnia magna</name>
    <dbReference type="NCBI Taxonomy" id="35525"/>
    <lineage>
        <taxon>Eukaryota</taxon>
        <taxon>Metazoa</taxon>
        <taxon>Ecdysozoa</taxon>
        <taxon>Arthropoda</taxon>
        <taxon>Crustacea</taxon>
        <taxon>Branchiopoda</taxon>
        <taxon>Diplostraca</taxon>
        <taxon>Cladocera</taxon>
        <taxon>Anomopoda</taxon>
        <taxon>Daphniidae</taxon>
        <taxon>Daphnia</taxon>
    </lineage>
</organism>
<dbReference type="SMART" id="SM00742">
    <property type="entry name" value="Hr1"/>
    <property type="match status" value="2"/>
</dbReference>
<dbReference type="PROSITE" id="PS51860">
    <property type="entry name" value="REM_1"/>
    <property type="match status" value="1"/>
</dbReference>
<accession>A0ABR0AL26</accession>
<dbReference type="InterPro" id="IPR036274">
    <property type="entry name" value="HR1_rpt_sf"/>
</dbReference>
<evidence type="ECO:0000256" key="2">
    <source>
        <dbReference type="SAM" id="MobiDB-lite"/>
    </source>
</evidence>
<evidence type="ECO:0000313" key="4">
    <source>
        <dbReference type="EMBL" id="KAK4025826.1"/>
    </source>
</evidence>
<feature type="compositionally biased region" description="Polar residues" evidence="2">
    <location>
        <begin position="689"/>
        <end position="700"/>
    </location>
</feature>
<reference evidence="4 5" key="1">
    <citation type="journal article" date="2023" name="Nucleic Acids Res.">
        <title>The hologenome of Daphnia magna reveals possible DNA methylation and microbiome-mediated evolution of the host genome.</title>
        <authorList>
            <person name="Chaturvedi A."/>
            <person name="Li X."/>
            <person name="Dhandapani V."/>
            <person name="Marshall H."/>
            <person name="Kissane S."/>
            <person name="Cuenca-Cambronero M."/>
            <person name="Asole G."/>
            <person name="Calvet F."/>
            <person name="Ruiz-Romero M."/>
            <person name="Marangio P."/>
            <person name="Guigo R."/>
            <person name="Rago D."/>
            <person name="Mirbahai L."/>
            <person name="Eastwood N."/>
            <person name="Colbourne J.K."/>
            <person name="Zhou J."/>
            <person name="Mallon E."/>
            <person name="Orsini L."/>
        </authorList>
    </citation>
    <scope>NUCLEOTIDE SEQUENCE [LARGE SCALE GENOMIC DNA]</scope>
    <source>
        <strain evidence="4">LRV0_1</strain>
    </source>
</reference>
<protein>
    <recommendedName>
        <fullName evidence="3">REM-1 domain-containing protein</fullName>
    </recommendedName>
</protein>
<dbReference type="SUPFAM" id="SSF46585">
    <property type="entry name" value="HR1 repeat"/>
    <property type="match status" value="2"/>
</dbReference>
<dbReference type="CDD" id="cd11623">
    <property type="entry name" value="HR1_PKN_2"/>
    <property type="match status" value="1"/>
</dbReference>
<feature type="compositionally biased region" description="Polar residues" evidence="2">
    <location>
        <begin position="1276"/>
        <end position="1286"/>
    </location>
</feature>
<evidence type="ECO:0000259" key="3">
    <source>
        <dbReference type="PROSITE" id="PS51860"/>
    </source>
</evidence>
<proteinExistence type="predicted"/>
<dbReference type="SUPFAM" id="SSF49562">
    <property type="entry name" value="C2 domain (Calcium/lipid-binding domain, CaLB)"/>
    <property type="match status" value="1"/>
</dbReference>
<feature type="region of interest" description="Disordered" evidence="2">
    <location>
        <begin position="924"/>
        <end position="944"/>
    </location>
</feature>
<name>A0ABR0AL26_9CRUS</name>
<evidence type="ECO:0000256" key="1">
    <source>
        <dbReference type="PROSITE-ProRule" id="PRU01207"/>
    </source>
</evidence>
<dbReference type="Pfam" id="PF02185">
    <property type="entry name" value="HR1"/>
    <property type="match status" value="2"/>
</dbReference>
<feature type="compositionally biased region" description="Low complexity" evidence="2">
    <location>
        <begin position="857"/>
        <end position="873"/>
    </location>
</feature>
<dbReference type="Proteomes" id="UP001234178">
    <property type="component" value="Unassembled WGS sequence"/>
</dbReference>
<feature type="region of interest" description="Disordered" evidence="2">
    <location>
        <begin position="837"/>
        <end position="898"/>
    </location>
</feature>
<feature type="region of interest" description="Disordered" evidence="2">
    <location>
        <begin position="584"/>
        <end position="627"/>
    </location>
</feature>
<keyword evidence="5" id="KW-1185">Reference proteome</keyword>
<feature type="compositionally biased region" description="Basic and acidic residues" evidence="2">
    <location>
        <begin position="924"/>
        <end position="933"/>
    </location>
</feature>
<feature type="compositionally biased region" description="Pro residues" evidence="2">
    <location>
        <begin position="217"/>
        <end position="230"/>
    </location>
</feature>
<keyword evidence="1" id="KW-0175">Coiled coil</keyword>
<dbReference type="Gene3D" id="1.10.287.160">
    <property type="entry name" value="HR1 repeat"/>
    <property type="match status" value="2"/>
</dbReference>
<sequence>MKRYMSLLASSTIIDADTDLCNANTHTQRIGELLNAGVFDLLVEYQPPCMEKTPMSPGDVAVQRPDEGSLSEQRISSLEKQLNIEQKVKQGAENMIQQYCNGPTRDKKLLAEAQQMLADSKAKIEYIKMRIMKVKQVQSEEMDGKGSADGSRVRGDRNCDFGLMTPLEVRIEELRHHLRIESAVVEGAKNVIRLLQSARSTDKKALQESTSLLSPFRHPPPPPPPPPPPVRTTLAMTDRHCSVSINAYMTLPRLGQMVPSAANNHQPNGIRFECSWSNSLQDLSPTPNRRATSTSRLYNASSETDSSGFRLSPRKNSSSGYGSGETTAPVMAATLTVSHPAGSSGSASAEGGRRWTQPYERRCRSTCSITLQTGQENGVVHPTQSVANAPTGGYPLHPHHFRRCSEGETWNSHTKMPQLSVPPAAQSPCPVPTARPVSPAISATSIDKVKRRKDGRKHGRERPRTVHIDVYCTASESETETCRESDESNESNTSTGQTVLRADQIGTKVRHVRKKNSLPHGLAAKNGSGPALKPVLSYRISTKELAEAVERKRRSSKTTDVSDLLDDELFRDLTLTDSSVRSLLADSEPESSDTRFSEDSILDAQEADRTWRSPEKERKRKMLEQRKQQWRAAKSAEALEQVGRLACRDISMRPTSSVDTTLHSAAYELREKFQRQLRGIQAGSERVSRCNSQRCPTLNQTPPPPLSRESSSAASVPSSCRHSLAVTTPSLCSSPAGSCSVTDSCSSMDVPVAQCEPPKFELPWQWRVQQPASPLKSPVGMSPSNWTLKKFGRHVGPARNPDCTCAHCIDHFNRAQASLSESSQRLDLIRHSLELRNKELPPQQSAKAMELKKELESYTASSPTPSGGSSYVSLQPFKQGQGGGQAGDTPTSCSSSSHLLGKSAAITGKLEVRLMGCQDLLEDVPGRSRRDSTHSAPNDLKSFVKGVTGRSSSKSYSVKDETSNEIMAVIKLDNVTVAQTNWRPCSQQAWDQRFSIDLDKSREVEIDIYWRDWRSLCGVKFLRLEEFIDDVRHGMALQLEPQGLLFAEIKFLNPMISRKPKLQRQRRIFKQQGKNLPRYNQMNINVATWARIIKRSQPNEHQHSTSSSLSSGGSVVRPSSLSSSTRPLPLNLITSPASISLPPASTSSNCSPPPQLETHSAEAQQHVSSPQENNSHKQLELTVSEKPQNYHHPHHHAQPHPVAHSGVSSGMAGTSMARPLSLSLSSPIVPMPLSSSGGGANVVTSPVTPTALTSTVVPIQFPPSGKKPAPPPPPRTTSVVTIGHTTPVQPSAPPPQPGPRTYHHTTTPSDTVEEVKSLLLASVKQKGETGRLILWTKGEEFPFRPSYIYQTVEKEMHVQHDVAK</sequence>
<gene>
    <name evidence="4" type="ORF">OUZ56_014872</name>
</gene>
<feature type="compositionally biased region" description="Basic and acidic residues" evidence="2">
    <location>
        <begin position="606"/>
        <end position="627"/>
    </location>
</feature>
<feature type="region of interest" description="Disordered" evidence="2">
    <location>
        <begin position="476"/>
        <end position="499"/>
    </location>
</feature>
<dbReference type="InterPro" id="IPR035892">
    <property type="entry name" value="C2_domain_sf"/>
</dbReference>
<feature type="region of interest" description="Disordered" evidence="2">
    <location>
        <begin position="1096"/>
        <end position="1214"/>
    </location>
</feature>
<feature type="domain" description="REM-1" evidence="3">
    <location>
        <begin position="61"/>
        <end position="140"/>
    </location>
</feature>
<feature type="compositionally biased region" description="Basic residues" evidence="2">
    <location>
        <begin position="1189"/>
        <end position="1198"/>
    </location>
</feature>
<dbReference type="InterPro" id="IPR011072">
    <property type="entry name" value="HR1_rho-bd"/>
</dbReference>
<feature type="region of interest" description="Disordered" evidence="2">
    <location>
        <begin position="281"/>
        <end position="326"/>
    </location>
</feature>
<dbReference type="EMBL" id="JAOYFB010000038">
    <property type="protein sequence ID" value="KAK4025826.1"/>
    <property type="molecule type" value="Genomic_DNA"/>
</dbReference>
<feature type="compositionally biased region" description="Polar residues" evidence="2">
    <location>
        <begin position="1132"/>
        <end position="1150"/>
    </location>
</feature>
<feature type="compositionally biased region" description="Polar residues" evidence="2">
    <location>
        <begin position="1157"/>
        <end position="1173"/>
    </location>
</feature>